<comment type="caution">
    <text evidence="3">The sequence shown here is derived from an EMBL/GenBank/DDBJ whole genome shotgun (WGS) entry which is preliminary data.</text>
</comment>
<dbReference type="SUPFAM" id="SSF51735">
    <property type="entry name" value="NAD(P)-binding Rossmann-fold domains"/>
    <property type="match status" value="1"/>
</dbReference>
<organism evidence="3 5">
    <name type="scientific">Candidatus Sysuiplasma superficiale</name>
    <dbReference type="NCBI Taxonomy" id="2823368"/>
    <lineage>
        <taxon>Archaea</taxon>
        <taxon>Methanobacteriati</taxon>
        <taxon>Thermoplasmatota</taxon>
        <taxon>Thermoplasmata</taxon>
        <taxon>Candidatus Sysuiplasmatales</taxon>
        <taxon>Candidatus Sysuiplasmataceae</taxon>
        <taxon>Candidatus Sysuiplasma</taxon>
    </lineage>
</organism>
<evidence type="ECO:0000313" key="5">
    <source>
        <dbReference type="Proteomes" id="UP000716004"/>
    </source>
</evidence>
<evidence type="ECO:0000313" key="3">
    <source>
        <dbReference type="EMBL" id="MBX8631448.1"/>
    </source>
</evidence>
<evidence type="ECO:0000313" key="4">
    <source>
        <dbReference type="EMBL" id="MBX8644280.1"/>
    </source>
</evidence>
<dbReference type="Proteomes" id="UP000716004">
    <property type="component" value="Unassembled WGS sequence"/>
</dbReference>
<evidence type="ECO:0000256" key="1">
    <source>
        <dbReference type="SAM" id="MobiDB-lite"/>
    </source>
</evidence>
<proteinExistence type="predicted"/>
<accession>A0A8J7YRM3</accession>
<dbReference type="InterPro" id="IPR036291">
    <property type="entry name" value="NAD(P)-bd_dom_sf"/>
</dbReference>
<dbReference type="AlphaFoldDB" id="A0A8J7YRM3"/>
<dbReference type="Pfam" id="PF13460">
    <property type="entry name" value="NAD_binding_10"/>
    <property type="match status" value="1"/>
</dbReference>
<evidence type="ECO:0000259" key="2">
    <source>
        <dbReference type="Pfam" id="PF13460"/>
    </source>
</evidence>
<gene>
    <name evidence="3" type="ORF">J9259_02850</name>
    <name evidence="4" type="ORF">KIY12_06110</name>
</gene>
<dbReference type="Gene3D" id="3.40.50.720">
    <property type="entry name" value="NAD(P)-binding Rossmann-like Domain"/>
    <property type="match status" value="1"/>
</dbReference>
<dbReference type="EMBL" id="JAGVSJ010000004">
    <property type="protein sequence ID" value="MBX8631448.1"/>
    <property type="molecule type" value="Genomic_DNA"/>
</dbReference>
<dbReference type="Proteomes" id="UP000750197">
    <property type="component" value="Unassembled WGS sequence"/>
</dbReference>
<dbReference type="EMBL" id="JAHEAC010000050">
    <property type="protein sequence ID" value="MBX8644280.1"/>
    <property type="molecule type" value="Genomic_DNA"/>
</dbReference>
<dbReference type="PANTHER" id="PTHR15020:SF50">
    <property type="entry name" value="UPF0659 PROTEIN YMR090W"/>
    <property type="match status" value="1"/>
</dbReference>
<name>A0A8J7YRM3_9ARCH</name>
<dbReference type="PANTHER" id="PTHR15020">
    <property type="entry name" value="FLAVIN REDUCTASE-RELATED"/>
    <property type="match status" value="1"/>
</dbReference>
<feature type="domain" description="NAD(P)-binding" evidence="2">
    <location>
        <begin position="25"/>
        <end position="173"/>
    </location>
</feature>
<protein>
    <submittedName>
        <fullName evidence="3">NAD(P)H-binding protein</fullName>
    </submittedName>
</protein>
<reference evidence="3" key="1">
    <citation type="submission" date="2021-04" db="EMBL/GenBank/DDBJ databases">
        <title>Genomic insights into ecological role and evolution of a novel Thermoplasmata order Candidatus Sysuiplasmatales.</title>
        <authorList>
            <person name="Yuan Y."/>
        </authorList>
    </citation>
    <scope>NUCLEOTIDE SEQUENCE</scope>
    <source>
        <strain evidence="4">TUT19-bin139</strain>
        <strain evidence="3">YP2-bin.285</strain>
    </source>
</reference>
<feature type="region of interest" description="Disordered" evidence="1">
    <location>
        <begin position="270"/>
        <end position="290"/>
    </location>
</feature>
<sequence>MAECAVPQMLGNRAVKMPDLVLVAGGEGILGGRIFYELLKAEFNVRCILRIEDEERIDRKPGVEFFYCDPWDGDVPESAFEGVSYVINAVSPLNTGSMPSDDFQAFERLSNILITRSAMKHVSRYVALSSIFLSEDESAGWPYSKWRMELSARNSGAPFTILRSGIILDERNYPLITHLGSRGLFSPLFGRKGGERLFVTSSSSLASAFATVLRTDQALNRTYEVVEAEPLSRRDMRKYAAQSSGTFGGWEADAQSSLSSGRYGGAISDLGSLEPEHAPGHSIPIRLAGH</sequence>
<dbReference type="InterPro" id="IPR016040">
    <property type="entry name" value="NAD(P)-bd_dom"/>
</dbReference>